<evidence type="ECO:0000259" key="4">
    <source>
        <dbReference type="Pfam" id="PF09294"/>
    </source>
</evidence>
<dbReference type="OMA" id="GHTHFRI"/>
<dbReference type="GO" id="GO:0004896">
    <property type="term" value="F:cytokine receptor activity"/>
    <property type="evidence" value="ECO:0007669"/>
    <property type="project" value="TreeGrafter"/>
</dbReference>
<dbReference type="OrthoDB" id="10031784at2759"/>
<dbReference type="GO" id="GO:0005886">
    <property type="term" value="C:plasma membrane"/>
    <property type="evidence" value="ECO:0007669"/>
    <property type="project" value="TreeGrafter"/>
</dbReference>
<dbReference type="InterPro" id="IPR015373">
    <property type="entry name" value="Interferon/interleukin_rcp_dom"/>
</dbReference>
<dbReference type="RefSeq" id="XP_051258988.1">
    <property type="nucleotide sequence ID" value="XM_051403028.1"/>
</dbReference>
<keyword evidence="1" id="KW-0472">Membrane</keyword>
<evidence type="ECO:0000256" key="2">
    <source>
        <dbReference type="SAM" id="SignalP"/>
    </source>
</evidence>
<accession>A0A8C4GVZ0</accession>
<keyword evidence="6" id="KW-1185">Reference proteome</keyword>
<evidence type="ECO:0000259" key="3">
    <source>
        <dbReference type="Pfam" id="PF01108"/>
    </source>
</evidence>
<dbReference type="Proteomes" id="UP000694389">
    <property type="component" value="Unassembled WGS sequence"/>
</dbReference>
<dbReference type="SUPFAM" id="SSF49265">
    <property type="entry name" value="Fibronectin type III"/>
    <property type="match status" value="2"/>
</dbReference>
<dbReference type="GeneID" id="127365186"/>
<proteinExistence type="predicted"/>
<evidence type="ECO:0000256" key="1">
    <source>
        <dbReference type="SAM" id="Phobius"/>
    </source>
</evidence>
<dbReference type="InterPro" id="IPR003961">
    <property type="entry name" value="FN3_dom"/>
</dbReference>
<dbReference type="PANTHER" id="PTHR20859">
    <property type="entry name" value="INTERFERON/INTERLEUKIN RECEPTOR"/>
    <property type="match status" value="1"/>
</dbReference>
<protein>
    <recommendedName>
        <fullName evidence="7">Interferon alpha/beta receptor 2</fullName>
    </recommendedName>
</protein>
<feature type="domain" description="Fibronectin type-III" evidence="3">
    <location>
        <begin position="35"/>
        <end position="125"/>
    </location>
</feature>
<feature type="signal peptide" evidence="2">
    <location>
        <begin position="1"/>
        <end position="20"/>
    </location>
</feature>
<organism evidence="5 6">
    <name type="scientific">Dicentrarchus labrax</name>
    <name type="common">European seabass</name>
    <name type="synonym">Morone labrax</name>
    <dbReference type="NCBI Taxonomy" id="13489"/>
    <lineage>
        <taxon>Eukaryota</taxon>
        <taxon>Metazoa</taxon>
        <taxon>Chordata</taxon>
        <taxon>Craniata</taxon>
        <taxon>Vertebrata</taxon>
        <taxon>Euteleostomi</taxon>
        <taxon>Actinopterygii</taxon>
        <taxon>Neopterygii</taxon>
        <taxon>Teleostei</taxon>
        <taxon>Neoteleostei</taxon>
        <taxon>Acanthomorphata</taxon>
        <taxon>Eupercaria</taxon>
        <taxon>Moronidae</taxon>
        <taxon>Dicentrarchus</taxon>
    </lineage>
</organism>
<dbReference type="Ensembl" id="ENSDLAT00005035568.2">
    <property type="protein sequence ID" value="ENSDLAP00005033331.2"/>
    <property type="gene ID" value="ENSDLAG00005014894.2"/>
</dbReference>
<feature type="transmembrane region" description="Helical" evidence="1">
    <location>
        <begin position="244"/>
        <end position="266"/>
    </location>
</feature>
<keyword evidence="1" id="KW-0812">Transmembrane</keyword>
<evidence type="ECO:0000313" key="6">
    <source>
        <dbReference type="Proteomes" id="UP000694389"/>
    </source>
</evidence>
<dbReference type="PANTHER" id="PTHR20859:SF53">
    <property type="entry name" value="INTERLEUKIN-22 RECEPTOR SUBUNIT ALPHA-1"/>
    <property type="match status" value="1"/>
</dbReference>
<dbReference type="InterPro" id="IPR036116">
    <property type="entry name" value="FN3_sf"/>
</dbReference>
<keyword evidence="1" id="KW-1133">Transmembrane helix</keyword>
<evidence type="ECO:0000313" key="5">
    <source>
        <dbReference type="Ensembl" id="ENSDLAP00005033331.2"/>
    </source>
</evidence>
<dbReference type="InterPro" id="IPR050650">
    <property type="entry name" value="Type-II_Cytokine-TF_Rcpt"/>
</dbReference>
<sequence>MGGKMGLWMLLLLHLHLGNAPWIECGEEVEGLNVVCDSLPAPSNVSISSFNMEHTLSFLPGPGTPSSARFSVEVFSFRKNLWKPVVSCSALTARQTCNLTRTFKDPLKSYRARVRAIAPNQTSYWTMSRDFYPLTDTVLGPPDVSVSGCGNCLLLQLKIPPRMTQQLQDLYRDLILHVQRTRDGAEFRLNVHYEEEIVIAYLQPGVEYCVSVSVNRPTFFGSNSVSSKPYCAFTSPPSHSSSLYVVYCLLGACSVLGCLFIGFLVYGSRLSFKLLRQRLPRTLVTDPTSYFLLQVLNCGRAPPECLGQISATQLHKEGSADCLLTAHRPLKLKRSNSEE</sequence>
<dbReference type="Pfam" id="PF09294">
    <property type="entry name" value="Interfer-bind"/>
    <property type="match status" value="1"/>
</dbReference>
<dbReference type="InterPro" id="IPR013783">
    <property type="entry name" value="Ig-like_fold"/>
</dbReference>
<feature type="domain" description="Interferon/interleukin receptor" evidence="4">
    <location>
        <begin position="137"/>
        <end position="234"/>
    </location>
</feature>
<evidence type="ECO:0008006" key="7">
    <source>
        <dbReference type="Google" id="ProtNLM"/>
    </source>
</evidence>
<keyword evidence="2" id="KW-0732">Signal</keyword>
<dbReference type="Gene3D" id="2.60.40.10">
    <property type="entry name" value="Immunoglobulins"/>
    <property type="match status" value="1"/>
</dbReference>
<reference evidence="5" key="2">
    <citation type="submission" date="2025-09" db="UniProtKB">
        <authorList>
            <consortium name="Ensembl"/>
        </authorList>
    </citation>
    <scope>IDENTIFICATION</scope>
</reference>
<dbReference type="Pfam" id="PF01108">
    <property type="entry name" value="Tissue_fac"/>
    <property type="match status" value="1"/>
</dbReference>
<feature type="chain" id="PRO_5035844054" description="Interferon alpha/beta receptor 2" evidence="2">
    <location>
        <begin position="21"/>
        <end position="339"/>
    </location>
</feature>
<reference evidence="5" key="1">
    <citation type="submission" date="2025-08" db="UniProtKB">
        <authorList>
            <consortium name="Ensembl"/>
        </authorList>
    </citation>
    <scope>IDENTIFICATION</scope>
</reference>
<dbReference type="GeneTree" id="ENSGT00940000157314"/>
<dbReference type="AlphaFoldDB" id="A0A8C4GVZ0"/>
<name>A0A8C4GVZ0_DICLA</name>
<gene>
    <name evidence="5" type="primary">LOC127365186</name>
</gene>